<evidence type="ECO:0000313" key="1">
    <source>
        <dbReference type="EMBL" id="AHF14998.1"/>
    </source>
</evidence>
<dbReference type="RefSeq" id="WP_008584996.1">
    <property type="nucleotide sequence ID" value="NZ_CP007035.1"/>
</dbReference>
<dbReference type="AlphaFoldDB" id="W0EZI8"/>
<dbReference type="Pfam" id="PF05635">
    <property type="entry name" value="23S_rRNA_IVP"/>
    <property type="match status" value="1"/>
</dbReference>
<dbReference type="HOGENOM" id="CLU_129874_0_0_10"/>
<organism evidence="1 2">
    <name type="scientific">Niabella soli DSM 19437</name>
    <dbReference type="NCBI Taxonomy" id="929713"/>
    <lineage>
        <taxon>Bacteria</taxon>
        <taxon>Pseudomonadati</taxon>
        <taxon>Bacteroidota</taxon>
        <taxon>Chitinophagia</taxon>
        <taxon>Chitinophagales</taxon>
        <taxon>Chitinophagaceae</taxon>
        <taxon>Niabella</taxon>
    </lineage>
</organism>
<dbReference type="InterPro" id="IPR012657">
    <property type="entry name" value="23S_rRNA-intervening_sequence"/>
</dbReference>
<dbReference type="eggNOG" id="COG0399">
    <property type="taxonomic scope" value="Bacteria"/>
</dbReference>
<name>W0EZI8_9BACT</name>
<keyword evidence="1" id="KW-0687">Ribonucleoprotein</keyword>
<dbReference type="KEGG" id="nso:NIASO_07205"/>
<proteinExistence type="predicted"/>
<evidence type="ECO:0000313" key="2">
    <source>
        <dbReference type="Proteomes" id="UP000003586"/>
    </source>
</evidence>
<protein>
    <submittedName>
        <fullName evidence="1">30S ribosomal protein S23</fullName>
    </submittedName>
</protein>
<dbReference type="EMBL" id="CP007035">
    <property type="protein sequence ID" value="AHF14998.1"/>
    <property type="molecule type" value="Genomic_DNA"/>
</dbReference>
<reference evidence="1 2" key="1">
    <citation type="submission" date="2013-12" db="EMBL/GenBank/DDBJ databases">
        <authorList>
            <consortium name="DOE Joint Genome Institute"/>
            <person name="Eisen J."/>
            <person name="Huntemann M."/>
            <person name="Han J."/>
            <person name="Chen A."/>
            <person name="Kyrpides N."/>
            <person name="Mavromatis K."/>
            <person name="Markowitz V."/>
            <person name="Palaniappan K."/>
            <person name="Ivanova N."/>
            <person name="Schaumberg A."/>
            <person name="Pati A."/>
            <person name="Liolios K."/>
            <person name="Nordberg H.P."/>
            <person name="Cantor M.N."/>
            <person name="Hua S.X."/>
            <person name="Woyke T."/>
        </authorList>
    </citation>
    <scope>NUCLEOTIDE SEQUENCE [LARGE SCALE GENOMIC DNA]</scope>
    <source>
        <strain evidence="2">DSM 19437</strain>
    </source>
</reference>
<dbReference type="OrthoDB" id="5515766at2"/>
<dbReference type="Proteomes" id="UP000003586">
    <property type="component" value="Chromosome"/>
</dbReference>
<dbReference type="SUPFAM" id="SSF158446">
    <property type="entry name" value="IVS-encoded protein-like"/>
    <property type="match status" value="1"/>
</dbReference>
<dbReference type="GO" id="GO:0005840">
    <property type="term" value="C:ribosome"/>
    <property type="evidence" value="ECO:0007669"/>
    <property type="project" value="UniProtKB-KW"/>
</dbReference>
<dbReference type="NCBIfam" id="TIGR02436">
    <property type="entry name" value="four helix bundle protein"/>
    <property type="match status" value="1"/>
</dbReference>
<keyword evidence="2" id="KW-1185">Reference proteome</keyword>
<dbReference type="PANTHER" id="PTHR38471">
    <property type="entry name" value="FOUR HELIX BUNDLE PROTEIN"/>
    <property type="match status" value="1"/>
</dbReference>
<accession>W0EZI8</accession>
<dbReference type="CDD" id="cd16377">
    <property type="entry name" value="23S_rRNA_IVP_like"/>
    <property type="match status" value="1"/>
</dbReference>
<dbReference type="PANTHER" id="PTHR38471:SF2">
    <property type="entry name" value="FOUR HELIX BUNDLE PROTEIN"/>
    <property type="match status" value="1"/>
</dbReference>
<dbReference type="Gene3D" id="1.20.1440.60">
    <property type="entry name" value="23S rRNA-intervening sequence"/>
    <property type="match status" value="1"/>
</dbReference>
<gene>
    <name evidence="1" type="ORF">NIASO_07205</name>
</gene>
<keyword evidence="1" id="KW-0689">Ribosomal protein</keyword>
<dbReference type="InterPro" id="IPR036583">
    <property type="entry name" value="23S_rRNA_IVS_sf"/>
</dbReference>
<dbReference type="STRING" id="929713.NIASO_07205"/>
<sequence length="134" mass="15208">MAAIKRFEDLDIWLEARELCKQIHLIVTNTGLKSDYKLRDQIKGSSGSIMDNIAEGFERNGNNEFRQFLSIAKGSAGETRSQLYRVLDCEYIDEQQFTILKSKAEGLSGKISNFITYLNNNNFKGSKFQTGTKP</sequence>